<reference evidence="2" key="1">
    <citation type="journal article" date="2019" name="Int. J. Syst. Evol. Microbiol.">
        <title>The Global Catalogue of Microorganisms (GCM) 10K type strain sequencing project: providing services to taxonomists for standard genome sequencing and annotation.</title>
        <authorList>
            <consortium name="The Broad Institute Genomics Platform"/>
            <consortium name="The Broad Institute Genome Sequencing Center for Infectious Disease"/>
            <person name="Wu L."/>
            <person name="Ma J."/>
        </authorList>
    </citation>
    <scope>NUCLEOTIDE SEQUENCE [LARGE SCALE GENOMIC DNA]</scope>
    <source>
        <strain evidence="2">JCM 18304</strain>
    </source>
</reference>
<dbReference type="EMBL" id="BAABJQ010000038">
    <property type="protein sequence ID" value="GAA5199636.1"/>
    <property type="molecule type" value="Genomic_DNA"/>
</dbReference>
<gene>
    <name evidence="1" type="ORF">GCM10023322_75750</name>
</gene>
<comment type="caution">
    <text evidence="1">The sequence shown here is derived from an EMBL/GenBank/DDBJ whole genome shotgun (WGS) entry which is preliminary data.</text>
</comment>
<dbReference type="Proteomes" id="UP001501570">
    <property type="component" value="Unassembled WGS sequence"/>
</dbReference>
<sequence>MPRVTRSERAPLPQRLEVLYREAVAGLRPEDGRPDDPAADQWLASRGITAAVRFTVERFGSDSAPEGRAALGQIVKTVRR</sequence>
<name>A0ABP9SQY5_9ACTN</name>
<proteinExistence type="predicted"/>
<protein>
    <submittedName>
        <fullName evidence="1">Uncharacterized protein</fullName>
    </submittedName>
</protein>
<organism evidence="1 2">
    <name type="scientific">Rugosimonospora acidiphila</name>
    <dbReference type="NCBI Taxonomy" id="556531"/>
    <lineage>
        <taxon>Bacteria</taxon>
        <taxon>Bacillati</taxon>
        <taxon>Actinomycetota</taxon>
        <taxon>Actinomycetes</taxon>
        <taxon>Micromonosporales</taxon>
        <taxon>Micromonosporaceae</taxon>
        <taxon>Rugosimonospora</taxon>
    </lineage>
</organism>
<evidence type="ECO:0000313" key="2">
    <source>
        <dbReference type="Proteomes" id="UP001501570"/>
    </source>
</evidence>
<evidence type="ECO:0000313" key="1">
    <source>
        <dbReference type="EMBL" id="GAA5199636.1"/>
    </source>
</evidence>
<accession>A0ABP9SQY5</accession>
<keyword evidence="2" id="KW-1185">Reference proteome</keyword>